<dbReference type="AlphaFoldDB" id="A0AAJ5T8D3"/>
<dbReference type="KEGG" id="bstl:BBJ41_38210"/>
<proteinExistence type="predicted"/>
<evidence type="ECO:0000313" key="1">
    <source>
        <dbReference type="EMBL" id="VBB16531.1"/>
    </source>
</evidence>
<sequence>MPEGHDLRIDFETYRLLLESMQARAKDLPPVRQSAFSEQMTAFAEVIHLMPEENHLGDFKGILREVEHKLPPEQQGVPLVALIEESRKLSNDFQGELREKLFGCVAKLPPAQQNRPMQALADRLREAAEQIRLPDHSNDIKPFSIVLDDIMDKLPERYRRAPLVALMTVIGSQPRQHHQRLIEDALGRIKTIRSRTLRDELKQALANMLD</sequence>
<dbReference type="EMBL" id="LR025744">
    <property type="protein sequence ID" value="VBB16531.1"/>
    <property type="molecule type" value="Genomic_DNA"/>
</dbReference>
<gene>
    <name evidence="1" type="ORF">BSTAB16_6738</name>
</gene>
<reference evidence="1 2" key="1">
    <citation type="submission" date="2017-11" db="EMBL/GenBank/DDBJ databases">
        <authorList>
            <person name="Seth-Smith MB H."/>
        </authorList>
    </citation>
    <scope>NUCLEOTIDE SEQUENCE [LARGE SCALE GENOMIC DNA]</scope>
    <source>
        <strain evidence="1">E</strain>
    </source>
</reference>
<keyword evidence="2" id="KW-1185">Reference proteome</keyword>
<protein>
    <submittedName>
        <fullName evidence="1">Uncharacterized protein</fullName>
    </submittedName>
</protein>
<organism evidence="1 2">
    <name type="scientific">Burkholderia stabilis</name>
    <dbReference type="NCBI Taxonomy" id="95485"/>
    <lineage>
        <taxon>Bacteria</taxon>
        <taxon>Pseudomonadati</taxon>
        <taxon>Pseudomonadota</taxon>
        <taxon>Betaproteobacteria</taxon>
        <taxon>Burkholderiales</taxon>
        <taxon>Burkholderiaceae</taxon>
        <taxon>Burkholderia</taxon>
        <taxon>Burkholderia cepacia complex</taxon>
    </lineage>
</organism>
<dbReference type="Proteomes" id="UP000268684">
    <property type="component" value="Chromosome III"/>
</dbReference>
<name>A0AAJ5T8D3_9BURK</name>
<evidence type="ECO:0000313" key="2">
    <source>
        <dbReference type="Proteomes" id="UP000268684"/>
    </source>
</evidence>
<accession>A0AAJ5T8D3</accession>